<reference evidence="2" key="1">
    <citation type="submission" date="2014-09" db="EMBL/GenBank/DDBJ databases">
        <title>G. arboreum L. cv. AKA8401 A2 genome assembly version 1.0.</title>
        <authorList>
            <person name="Mudge J."/>
            <person name="Ramaraj T."/>
            <person name="Lindquist I.E."/>
            <person name="Bharti A.K."/>
            <person name="Sundararajan A."/>
            <person name="Cameron C.T."/>
            <person name="Woodward J.E."/>
            <person name="May G.D."/>
            <person name="Brubaker C."/>
            <person name="Broadhvest J."/>
            <person name="Wilkins T.A."/>
        </authorList>
    </citation>
    <scope>NUCLEOTIDE SEQUENCE</scope>
</reference>
<evidence type="ECO:0000313" key="3">
    <source>
        <dbReference type="Proteomes" id="UP000032142"/>
    </source>
</evidence>
<evidence type="ECO:0008006" key="4">
    <source>
        <dbReference type="Google" id="ProtNLM"/>
    </source>
</evidence>
<gene>
    <name evidence="2" type="ORF">F383_23798</name>
</gene>
<proteinExistence type="predicted"/>
<sequence>MCFLLFFSFLLTPCSKSRLSIVLCVRVALLCSSRCHDLVHLNMCFCLLYAHLSFVSPKALIGTTTYQVYFTHRGRILLLLSSTCVFIQFY</sequence>
<dbReference type="EMBL" id="KN408519">
    <property type="protein sequence ID" value="KHG17555.1"/>
    <property type="molecule type" value="Genomic_DNA"/>
</dbReference>
<reference evidence="3" key="2">
    <citation type="submission" date="2014-09" db="EMBL/GenBank/DDBJ databases">
        <authorList>
            <person name="Mudge J."/>
            <person name="Ramaraj T."/>
            <person name="Lindquist I.E."/>
            <person name="Bharti A.K."/>
            <person name="Sundararajan A."/>
            <person name="Cameron C.T."/>
            <person name="Woodward J.E."/>
            <person name="May G.D."/>
            <person name="Brubaker C."/>
            <person name="Broadhvest J."/>
            <person name="Wilkins T.A."/>
        </authorList>
    </citation>
    <scope>NUCLEOTIDE SEQUENCE</scope>
    <source>
        <strain evidence="3">cv. AKA8401</strain>
    </source>
</reference>
<organism evidence="2 3">
    <name type="scientific">Gossypium arboreum</name>
    <name type="common">Tree cotton</name>
    <name type="synonym">Gossypium nanking</name>
    <dbReference type="NCBI Taxonomy" id="29729"/>
    <lineage>
        <taxon>Eukaryota</taxon>
        <taxon>Viridiplantae</taxon>
        <taxon>Streptophyta</taxon>
        <taxon>Embryophyta</taxon>
        <taxon>Tracheophyta</taxon>
        <taxon>Spermatophyta</taxon>
        <taxon>Magnoliopsida</taxon>
        <taxon>eudicotyledons</taxon>
        <taxon>Gunneridae</taxon>
        <taxon>Pentapetalae</taxon>
        <taxon>rosids</taxon>
        <taxon>malvids</taxon>
        <taxon>Malvales</taxon>
        <taxon>Malvaceae</taxon>
        <taxon>Malvoideae</taxon>
        <taxon>Gossypium</taxon>
    </lineage>
</organism>
<dbReference type="AlphaFoldDB" id="A0A0B0NXJ3"/>
<protein>
    <recommendedName>
        <fullName evidence="4">Secreted protein</fullName>
    </recommendedName>
</protein>
<dbReference type="Proteomes" id="UP000032142">
    <property type="component" value="Unassembled WGS sequence"/>
</dbReference>
<keyword evidence="3" id="KW-1185">Reference proteome</keyword>
<evidence type="ECO:0000313" key="2">
    <source>
        <dbReference type="EMBL" id="KHG17555.1"/>
    </source>
</evidence>
<feature type="chain" id="PRO_5015034189" description="Secreted protein" evidence="1">
    <location>
        <begin position="18"/>
        <end position="90"/>
    </location>
</feature>
<evidence type="ECO:0000256" key="1">
    <source>
        <dbReference type="SAM" id="SignalP"/>
    </source>
</evidence>
<feature type="signal peptide" evidence="1">
    <location>
        <begin position="1"/>
        <end position="17"/>
    </location>
</feature>
<accession>A0A0B0NXJ3</accession>
<name>A0A0B0NXJ3_GOSAR</name>
<keyword evidence="1" id="KW-0732">Signal</keyword>
<dbReference type="EMBL" id="KN408519">
    <property type="protein sequence ID" value="KHG17554.1"/>
    <property type="molecule type" value="Genomic_DNA"/>
</dbReference>